<sequence>MEHILIIEDDDILAQGVKLNLTLAGFDAGIAPNLKTAEQMVKSGGWDLLILDVNLPDGDGFGFAKALRAEEDVPVIFLTARDMDEDMMRGFSAGADDYITKPFNVQILVQRVRAVLGRYRSGKEKREQIRTGNLEIDFESWRILKNGRELTLTPTEFKLLRKFCENPGIVLTRQVLLEELWDKDENFVDEHTLTIFMSRLRNKISDKEHSYIKTIYGTGYQWVGE</sequence>
<dbReference type="Pfam" id="PF00072">
    <property type="entry name" value="Response_reg"/>
    <property type="match status" value="1"/>
</dbReference>
<dbReference type="SMART" id="SM00448">
    <property type="entry name" value="REC"/>
    <property type="match status" value="1"/>
</dbReference>
<keyword evidence="6" id="KW-0804">Transcription</keyword>
<feature type="modified residue" description="4-aspartylphosphate" evidence="8">
    <location>
        <position position="52"/>
    </location>
</feature>
<keyword evidence="4" id="KW-0805">Transcription regulation</keyword>
<dbReference type="CDD" id="cd00383">
    <property type="entry name" value="trans_reg_C"/>
    <property type="match status" value="1"/>
</dbReference>
<dbReference type="PROSITE" id="PS50110">
    <property type="entry name" value="RESPONSE_REGULATORY"/>
    <property type="match status" value="1"/>
</dbReference>
<keyword evidence="13" id="KW-1185">Reference proteome</keyword>
<protein>
    <recommendedName>
        <fullName evidence="1">Stage 0 sporulation protein A homolog</fullName>
    </recommendedName>
</protein>
<dbReference type="RefSeq" id="WP_227706189.1">
    <property type="nucleotide sequence ID" value="NZ_JAJEQX010000001.1"/>
</dbReference>
<dbReference type="PANTHER" id="PTHR48111">
    <property type="entry name" value="REGULATOR OF RPOS"/>
    <property type="match status" value="1"/>
</dbReference>
<evidence type="ECO:0000259" key="10">
    <source>
        <dbReference type="PROSITE" id="PS50110"/>
    </source>
</evidence>
<proteinExistence type="predicted"/>
<evidence type="ECO:0000259" key="11">
    <source>
        <dbReference type="PROSITE" id="PS51755"/>
    </source>
</evidence>
<dbReference type="SUPFAM" id="SSF46894">
    <property type="entry name" value="C-terminal effector domain of the bipartite response regulators"/>
    <property type="match status" value="1"/>
</dbReference>
<dbReference type="Pfam" id="PF00486">
    <property type="entry name" value="Trans_reg_C"/>
    <property type="match status" value="1"/>
</dbReference>
<keyword evidence="5 9" id="KW-0238">DNA-binding</keyword>
<evidence type="ECO:0000256" key="1">
    <source>
        <dbReference type="ARBA" id="ARBA00018672"/>
    </source>
</evidence>
<dbReference type="Gene3D" id="1.10.10.10">
    <property type="entry name" value="Winged helix-like DNA-binding domain superfamily/Winged helix DNA-binding domain"/>
    <property type="match status" value="1"/>
</dbReference>
<dbReference type="InterPro" id="IPR039420">
    <property type="entry name" value="WalR-like"/>
</dbReference>
<evidence type="ECO:0000256" key="3">
    <source>
        <dbReference type="ARBA" id="ARBA00023012"/>
    </source>
</evidence>
<feature type="DNA-binding region" description="OmpR/PhoB-type" evidence="9">
    <location>
        <begin position="126"/>
        <end position="224"/>
    </location>
</feature>
<feature type="domain" description="Response regulatory" evidence="10">
    <location>
        <begin position="3"/>
        <end position="116"/>
    </location>
</feature>
<evidence type="ECO:0000256" key="4">
    <source>
        <dbReference type="ARBA" id="ARBA00023015"/>
    </source>
</evidence>
<dbReference type="EMBL" id="JAJEQX010000001">
    <property type="protein sequence ID" value="MCC2253029.1"/>
    <property type="molecule type" value="Genomic_DNA"/>
</dbReference>
<comment type="caution">
    <text evidence="12">The sequence shown here is derived from an EMBL/GenBank/DDBJ whole genome shotgun (WGS) entry which is preliminary data.</text>
</comment>
<evidence type="ECO:0000256" key="9">
    <source>
        <dbReference type="PROSITE-ProRule" id="PRU01091"/>
    </source>
</evidence>
<dbReference type="InterPro" id="IPR036388">
    <property type="entry name" value="WH-like_DNA-bd_sf"/>
</dbReference>
<organism evidence="12 13">
    <name type="scientific">Ruminococcus turbiniformis</name>
    <dbReference type="NCBI Taxonomy" id="2881258"/>
    <lineage>
        <taxon>Bacteria</taxon>
        <taxon>Bacillati</taxon>
        <taxon>Bacillota</taxon>
        <taxon>Clostridia</taxon>
        <taxon>Eubacteriales</taxon>
        <taxon>Oscillospiraceae</taxon>
        <taxon>Ruminococcus</taxon>
    </lineage>
</organism>
<dbReference type="SMART" id="SM00862">
    <property type="entry name" value="Trans_reg_C"/>
    <property type="match status" value="1"/>
</dbReference>
<dbReference type="PANTHER" id="PTHR48111:SF1">
    <property type="entry name" value="TWO-COMPONENT RESPONSE REGULATOR ORR33"/>
    <property type="match status" value="1"/>
</dbReference>
<reference evidence="12 13" key="1">
    <citation type="submission" date="2021-10" db="EMBL/GenBank/DDBJ databases">
        <title>Anaerobic single-cell dispensing facilitates the cultivation of human gut bacteria.</title>
        <authorList>
            <person name="Afrizal A."/>
        </authorList>
    </citation>
    <scope>NUCLEOTIDE SEQUENCE [LARGE SCALE GENOMIC DNA]</scope>
    <source>
        <strain evidence="12 13">CLA-AA-H200</strain>
    </source>
</reference>
<evidence type="ECO:0000256" key="8">
    <source>
        <dbReference type="PROSITE-ProRule" id="PRU00169"/>
    </source>
</evidence>
<gene>
    <name evidence="12" type="ORF">LKD70_00985</name>
</gene>
<evidence type="ECO:0000256" key="5">
    <source>
        <dbReference type="ARBA" id="ARBA00023125"/>
    </source>
</evidence>
<comment type="function">
    <text evidence="7">May play the central regulatory role in sporulation. It may be an element of the effector pathway responsible for the activation of sporulation genes in response to nutritional stress. Spo0A may act in concert with spo0H (a sigma factor) to control the expression of some genes that are critical to the sporulation process.</text>
</comment>
<evidence type="ECO:0000313" key="13">
    <source>
        <dbReference type="Proteomes" id="UP001198151"/>
    </source>
</evidence>
<dbReference type="InterPro" id="IPR001789">
    <property type="entry name" value="Sig_transdc_resp-reg_receiver"/>
</dbReference>
<evidence type="ECO:0000256" key="6">
    <source>
        <dbReference type="ARBA" id="ARBA00023163"/>
    </source>
</evidence>
<keyword evidence="3" id="KW-0902">Two-component regulatory system</keyword>
<evidence type="ECO:0000256" key="7">
    <source>
        <dbReference type="ARBA" id="ARBA00024867"/>
    </source>
</evidence>
<feature type="domain" description="OmpR/PhoB-type" evidence="11">
    <location>
        <begin position="126"/>
        <end position="224"/>
    </location>
</feature>
<dbReference type="InterPro" id="IPR001867">
    <property type="entry name" value="OmpR/PhoB-type_DNA-bd"/>
</dbReference>
<keyword evidence="2 8" id="KW-0597">Phosphoprotein</keyword>
<evidence type="ECO:0000256" key="2">
    <source>
        <dbReference type="ARBA" id="ARBA00022553"/>
    </source>
</evidence>
<dbReference type="PROSITE" id="PS51755">
    <property type="entry name" value="OMPR_PHOB"/>
    <property type="match status" value="1"/>
</dbReference>
<accession>A0ABS8FU43</accession>
<dbReference type="InterPro" id="IPR011006">
    <property type="entry name" value="CheY-like_superfamily"/>
</dbReference>
<dbReference type="InterPro" id="IPR016032">
    <property type="entry name" value="Sig_transdc_resp-reg_C-effctor"/>
</dbReference>
<evidence type="ECO:0000313" key="12">
    <source>
        <dbReference type="EMBL" id="MCC2253029.1"/>
    </source>
</evidence>
<dbReference type="Gene3D" id="3.40.50.2300">
    <property type="match status" value="1"/>
</dbReference>
<dbReference type="SUPFAM" id="SSF52172">
    <property type="entry name" value="CheY-like"/>
    <property type="match status" value="1"/>
</dbReference>
<name>A0ABS8FU43_9FIRM</name>
<dbReference type="Proteomes" id="UP001198151">
    <property type="component" value="Unassembled WGS sequence"/>
</dbReference>